<protein>
    <recommendedName>
        <fullName evidence="3">Helicase ATP-binding domain-containing protein</fullName>
    </recommendedName>
</protein>
<dbReference type="PANTHER" id="PTHR47958">
    <property type="entry name" value="ATP-DEPENDENT RNA HELICASE DBP3"/>
    <property type="match status" value="1"/>
</dbReference>
<dbReference type="GO" id="GO:0003676">
    <property type="term" value="F:nucleic acid binding"/>
    <property type="evidence" value="ECO:0007669"/>
    <property type="project" value="InterPro"/>
</dbReference>
<dbReference type="InterPro" id="IPR014001">
    <property type="entry name" value="Helicase_ATP-bd"/>
</dbReference>
<dbReference type="AlphaFoldDB" id="A0A3P7NFY6"/>
<evidence type="ECO:0000313" key="4">
    <source>
        <dbReference type="EMBL" id="VDN39140.1"/>
    </source>
</evidence>
<dbReference type="InterPro" id="IPR000629">
    <property type="entry name" value="RNA-helicase_DEAD-box_CS"/>
</dbReference>
<keyword evidence="5" id="KW-1185">Reference proteome</keyword>
<dbReference type="OrthoDB" id="5871318at2759"/>
<evidence type="ECO:0000259" key="3">
    <source>
        <dbReference type="PROSITE" id="PS51192"/>
    </source>
</evidence>
<dbReference type="Gene3D" id="3.40.50.300">
    <property type="entry name" value="P-loop containing nucleotide triphosphate hydrolases"/>
    <property type="match status" value="1"/>
</dbReference>
<dbReference type="InterPro" id="IPR011545">
    <property type="entry name" value="DEAD/DEAH_box_helicase_dom"/>
</dbReference>
<dbReference type="EMBL" id="UYRT01093744">
    <property type="protein sequence ID" value="VDN39140.1"/>
    <property type="molecule type" value="Genomic_DNA"/>
</dbReference>
<dbReference type="GO" id="GO:0005524">
    <property type="term" value="F:ATP binding"/>
    <property type="evidence" value="ECO:0007669"/>
    <property type="project" value="InterPro"/>
</dbReference>
<evidence type="ECO:0000313" key="5">
    <source>
        <dbReference type="Proteomes" id="UP000271098"/>
    </source>
</evidence>
<evidence type="ECO:0000256" key="2">
    <source>
        <dbReference type="ARBA" id="ARBA00022806"/>
    </source>
</evidence>
<proteinExistence type="predicted"/>
<dbReference type="GO" id="GO:0004386">
    <property type="term" value="F:helicase activity"/>
    <property type="evidence" value="ECO:0007669"/>
    <property type="project" value="UniProtKB-KW"/>
</dbReference>
<evidence type="ECO:0000256" key="1">
    <source>
        <dbReference type="ARBA" id="ARBA00022801"/>
    </source>
</evidence>
<dbReference type="Pfam" id="PF00270">
    <property type="entry name" value="DEAD"/>
    <property type="match status" value="1"/>
</dbReference>
<dbReference type="PROSITE" id="PS00039">
    <property type="entry name" value="DEAD_ATP_HELICASE"/>
    <property type="match status" value="1"/>
</dbReference>
<accession>A0A3P7NFY6</accession>
<keyword evidence="2" id="KW-0067">ATP-binding</keyword>
<reference evidence="4 5" key="1">
    <citation type="submission" date="2018-11" db="EMBL/GenBank/DDBJ databases">
        <authorList>
            <consortium name="Pathogen Informatics"/>
        </authorList>
    </citation>
    <scope>NUCLEOTIDE SEQUENCE [LARGE SCALE GENOMIC DNA]</scope>
</reference>
<feature type="domain" description="Helicase ATP-binding" evidence="3">
    <location>
        <begin position="1"/>
        <end position="68"/>
    </location>
</feature>
<dbReference type="PROSITE" id="PS51192">
    <property type="entry name" value="HELICASE_ATP_BIND_1"/>
    <property type="match status" value="1"/>
</dbReference>
<dbReference type="GO" id="GO:0016787">
    <property type="term" value="F:hydrolase activity"/>
    <property type="evidence" value="ECO:0007669"/>
    <property type="project" value="UniProtKB-KW"/>
</dbReference>
<dbReference type="Proteomes" id="UP000271098">
    <property type="component" value="Unassembled WGS sequence"/>
</dbReference>
<dbReference type="SUPFAM" id="SSF52540">
    <property type="entry name" value="P-loop containing nucleoside triphosphate hydrolases"/>
    <property type="match status" value="1"/>
</dbReference>
<organism evidence="4 5">
    <name type="scientific">Gongylonema pulchrum</name>
    <dbReference type="NCBI Taxonomy" id="637853"/>
    <lineage>
        <taxon>Eukaryota</taxon>
        <taxon>Metazoa</taxon>
        <taxon>Ecdysozoa</taxon>
        <taxon>Nematoda</taxon>
        <taxon>Chromadorea</taxon>
        <taxon>Rhabditida</taxon>
        <taxon>Spirurina</taxon>
        <taxon>Spiruromorpha</taxon>
        <taxon>Spiruroidea</taxon>
        <taxon>Gongylonematidae</taxon>
        <taxon>Gongylonema</taxon>
    </lineage>
</organism>
<keyword evidence="2" id="KW-0547">Nucleotide-binding</keyword>
<gene>
    <name evidence="4" type="ORF">GPUH_LOCUS21894</name>
</gene>
<name>A0A3P7NFY6_9BILA</name>
<sequence>MHNIKFFVLDEADRMLGNDSSFYTDVMNLVRTPGFPSVANRQTLLFSATFTKEVQDLAAELLKKDHAFVSNGRAVAANPLVKQHFVEVAFCFKFVVVSFVT</sequence>
<dbReference type="InterPro" id="IPR027417">
    <property type="entry name" value="P-loop_NTPase"/>
</dbReference>
<keyword evidence="2" id="KW-0347">Helicase</keyword>
<keyword evidence="1" id="KW-0378">Hydrolase</keyword>